<reference evidence="3" key="1">
    <citation type="submission" date="2020-06" db="EMBL/GenBank/DDBJ databases">
        <title>Draft genomic sequecing of Geomonas sp. Red736.</title>
        <authorList>
            <person name="Itoh H."/>
            <person name="Xu Z.X."/>
            <person name="Ushijima N."/>
            <person name="Masuda Y."/>
            <person name="Shiratori Y."/>
            <person name="Senoo K."/>
        </authorList>
    </citation>
    <scope>NUCLEOTIDE SEQUENCE [LARGE SCALE GENOMIC DNA]</scope>
    <source>
        <strain evidence="3">Red736</strain>
    </source>
</reference>
<organism evidence="1 3">
    <name type="scientific">Geomonas paludis</name>
    <dbReference type="NCBI Taxonomy" id="2740185"/>
    <lineage>
        <taxon>Bacteria</taxon>
        <taxon>Pseudomonadati</taxon>
        <taxon>Thermodesulfobacteriota</taxon>
        <taxon>Desulfuromonadia</taxon>
        <taxon>Geobacterales</taxon>
        <taxon>Geobacteraceae</taxon>
        <taxon>Geomonas</taxon>
    </lineage>
</organism>
<sequence>MSLIENQDQARRLARAIVSDVALYNREKVEQGIKEDNIFELLNEQLAEGREHFQSRVSKELAESNIFDIAVVDVLIKRAGKIESNIW</sequence>
<reference evidence="1" key="2">
    <citation type="journal article" date="2021" name="Int. J. Syst. Evol. Microbiol.">
        <title>Geomonas silvestris sp. nov., Geomonas paludis sp. nov. and Geomonas limicola sp. nov., isolated from terrestrial environments, and emended description of the genus Geomonas.</title>
        <authorList>
            <person name="Itoh H."/>
            <person name="Xu Z."/>
            <person name="Masuda Y."/>
            <person name="Ushijima N."/>
            <person name="Hayakawa C."/>
            <person name="Shiratori Y."/>
            <person name="Senoo K."/>
        </authorList>
    </citation>
    <scope>NUCLEOTIDE SEQUENCE</scope>
    <source>
        <strain evidence="1">Red736</strain>
    </source>
</reference>
<protein>
    <submittedName>
        <fullName evidence="1">Uncharacterized protein</fullName>
    </submittedName>
</protein>
<dbReference type="AlphaFoldDB" id="A0A6V8N1G3"/>
<dbReference type="Proteomes" id="UP000831485">
    <property type="component" value="Chromosome"/>
</dbReference>
<keyword evidence="4" id="KW-1185">Reference proteome</keyword>
<dbReference type="EMBL" id="BLXY01000020">
    <property type="protein sequence ID" value="GFO66241.1"/>
    <property type="molecule type" value="Genomic_DNA"/>
</dbReference>
<evidence type="ECO:0000313" key="1">
    <source>
        <dbReference type="EMBL" id="GFO66241.1"/>
    </source>
</evidence>
<accession>A0A6V8N1G3</accession>
<evidence type="ECO:0000313" key="3">
    <source>
        <dbReference type="Proteomes" id="UP000568888"/>
    </source>
</evidence>
<reference evidence="2" key="3">
    <citation type="submission" date="2022-04" db="EMBL/GenBank/DDBJ databases">
        <authorList>
            <person name="Liu G."/>
        </authorList>
    </citation>
    <scope>NUCLEOTIDE SEQUENCE</scope>
    <source>
        <strain evidence="2">RG22</strain>
    </source>
</reference>
<dbReference type="EMBL" id="CP096574">
    <property type="protein sequence ID" value="UPU36824.1"/>
    <property type="molecule type" value="Genomic_DNA"/>
</dbReference>
<gene>
    <name evidence="1" type="ORF">GMPD_41600</name>
    <name evidence="2" type="ORF">M1B72_03670</name>
</gene>
<evidence type="ECO:0000313" key="2">
    <source>
        <dbReference type="EMBL" id="UPU36824.1"/>
    </source>
</evidence>
<evidence type="ECO:0000313" key="4">
    <source>
        <dbReference type="Proteomes" id="UP000831485"/>
    </source>
</evidence>
<name>A0A6V8N1G3_9BACT</name>
<proteinExistence type="predicted"/>
<dbReference type="RefSeq" id="WP_183351032.1">
    <property type="nucleotide sequence ID" value="NZ_BLXY01000020.1"/>
</dbReference>
<dbReference type="Proteomes" id="UP000568888">
    <property type="component" value="Unassembled WGS sequence"/>
</dbReference>